<name>A0A1Y6GXC0_9XANT</name>
<proteinExistence type="predicted"/>
<reference evidence="3 5" key="2">
    <citation type="submission" date="2017-05" db="EMBL/GenBank/DDBJ databases">
        <authorList>
            <person name="Song R."/>
            <person name="Chenine A.L."/>
            <person name="Ruprecht R.M."/>
        </authorList>
    </citation>
    <scope>NUCLEOTIDE SEQUENCE [LARGE SCALE GENOMIC DNA]</scope>
    <source>
        <strain evidence="3">PD5205</strain>
    </source>
</reference>
<evidence type="ECO:0000313" key="3">
    <source>
        <dbReference type="EMBL" id="SMR03900.1"/>
    </source>
</evidence>
<evidence type="ECO:0000313" key="5">
    <source>
        <dbReference type="Proteomes" id="UP000195953"/>
    </source>
</evidence>
<dbReference type="EMBL" id="LT853885">
    <property type="protein sequence ID" value="SMR03900.1"/>
    <property type="molecule type" value="Genomic_DNA"/>
</dbReference>
<keyword evidence="1" id="KW-0808">Transferase</keyword>
<dbReference type="OrthoDB" id="277808at2"/>
<evidence type="ECO:0000256" key="1">
    <source>
        <dbReference type="ARBA" id="ARBA00022679"/>
    </source>
</evidence>
<dbReference type="PANTHER" id="PTHR32385:SF15">
    <property type="entry name" value="INOSITOL PHOSPHOCERAMIDE MANNOSYLTRANSFERASE 1"/>
    <property type="match status" value="1"/>
</dbReference>
<gene>
    <name evidence="3" type="ORF">PD5205_02610</name>
    <name evidence="2" type="ORF">PD885_01384</name>
</gene>
<dbReference type="InterPro" id="IPR051706">
    <property type="entry name" value="Glycosyltransferase_domain"/>
</dbReference>
<dbReference type="Proteomes" id="UP000195877">
    <property type="component" value="Chromosome 1"/>
</dbReference>
<dbReference type="Proteomes" id="UP000195953">
    <property type="component" value="Chromosome 1"/>
</dbReference>
<dbReference type="Gene3D" id="3.90.550.20">
    <property type="match status" value="1"/>
</dbReference>
<accession>A0A1Y6GXC0</accession>
<organism evidence="3 5">
    <name type="scientific">Xanthomonas fragariae</name>
    <dbReference type="NCBI Taxonomy" id="48664"/>
    <lineage>
        <taxon>Bacteria</taxon>
        <taxon>Pseudomonadati</taxon>
        <taxon>Pseudomonadota</taxon>
        <taxon>Gammaproteobacteria</taxon>
        <taxon>Lysobacterales</taxon>
        <taxon>Lysobacteraceae</taxon>
        <taxon>Xanthomonas</taxon>
    </lineage>
</organism>
<dbReference type="KEGG" id="xfr:BER92_12605"/>
<sequence length="235" mass="27047">MIPNVFHLTAPTKHLLWEERKIQARLQRLLPSWTCHVWDDADNSELMRRAFPEFAQRYENIRFGVMKADIARCAYMHTHGGFYFDTDYKLLRPLDADLLSQQCVLPIEEGAPGHEDFKIGNAVFGSEAGHPFWRAFIEHIFKVHTPETLEDHRQIPMISGPRGLTRFYNAHAADFSGIVFPARDAFHPDRTWFGLGHRGGKVAVGSHLCWASWRGKSPRRAVTNYLRRKLSAVPI</sequence>
<reference evidence="2 4" key="1">
    <citation type="submission" date="2017-05" db="EMBL/GenBank/DDBJ databases">
        <authorList>
            <person name="Blom J."/>
        </authorList>
    </citation>
    <scope>NUCLEOTIDE SEQUENCE [LARGE SCALE GENOMIC DNA]</scope>
    <source>
        <strain evidence="2">PD885</strain>
    </source>
</reference>
<dbReference type="GO" id="GO:0016020">
    <property type="term" value="C:membrane"/>
    <property type="evidence" value="ECO:0007669"/>
    <property type="project" value="GOC"/>
</dbReference>
<dbReference type="SUPFAM" id="SSF53448">
    <property type="entry name" value="Nucleotide-diphospho-sugar transferases"/>
    <property type="match status" value="1"/>
</dbReference>
<evidence type="ECO:0000313" key="4">
    <source>
        <dbReference type="Proteomes" id="UP000195877"/>
    </source>
</evidence>
<dbReference type="PANTHER" id="PTHR32385">
    <property type="entry name" value="MANNOSYL PHOSPHORYLINOSITOL CERAMIDE SYNTHASE"/>
    <property type="match status" value="1"/>
</dbReference>
<dbReference type="GO" id="GO:0000030">
    <property type="term" value="F:mannosyltransferase activity"/>
    <property type="evidence" value="ECO:0007669"/>
    <property type="project" value="TreeGrafter"/>
</dbReference>
<dbReference type="Pfam" id="PF04488">
    <property type="entry name" value="Gly_transf_sug"/>
    <property type="match status" value="1"/>
</dbReference>
<evidence type="ECO:0000313" key="2">
    <source>
        <dbReference type="EMBL" id="SMQ98635.1"/>
    </source>
</evidence>
<dbReference type="GO" id="GO:0051999">
    <property type="term" value="P:mannosyl-inositol phosphorylceramide biosynthetic process"/>
    <property type="evidence" value="ECO:0007669"/>
    <property type="project" value="TreeGrafter"/>
</dbReference>
<dbReference type="GeneID" id="61893785"/>
<dbReference type="EMBL" id="LT853882">
    <property type="protein sequence ID" value="SMQ98635.1"/>
    <property type="molecule type" value="Genomic_DNA"/>
</dbReference>
<dbReference type="eggNOG" id="COG3774">
    <property type="taxonomic scope" value="Bacteria"/>
</dbReference>
<protein>
    <submittedName>
        <fullName evidence="2">Glycosyltransferase sugar-binding region containing DXD motif protein</fullName>
    </submittedName>
</protein>
<dbReference type="AlphaFoldDB" id="A0A1Y6GXC0"/>
<dbReference type="InterPro" id="IPR007577">
    <property type="entry name" value="GlycoTrfase_DXD_sugar-bd_CS"/>
</dbReference>
<dbReference type="RefSeq" id="WP_002804579.1">
    <property type="nucleotide sequence ID" value="NZ_CP016830.1"/>
</dbReference>
<keyword evidence="4" id="KW-1185">Reference proteome</keyword>
<dbReference type="STRING" id="48664.BER92_12605"/>
<dbReference type="InterPro" id="IPR029044">
    <property type="entry name" value="Nucleotide-diphossugar_trans"/>
</dbReference>